<dbReference type="InterPro" id="IPR036314">
    <property type="entry name" value="SOD_C_sf"/>
</dbReference>
<protein>
    <recommendedName>
        <fullName evidence="3 8">Superoxide dismutase</fullName>
        <ecNumber evidence="3 8">1.15.1.1</ecNumber>
    </recommendedName>
</protein>
<evidence type="ECO:0000256" key="2">
    <source>
        <dbReference type="ARBA" id="ARBA00008714"/>
    </source>
</evidence>
<evidence type="ECO:0000256" key="4">
    <source>
        <dbReference type="ARBA" id="ARBA00022723"/>
    </source>
</evidence>
<dbReference type="PROSITE" id="PS00088">
    <property type="entry name" value="SOD_MN"/>
    <property type="match status" value="1"/>
</dbReference>
<comment type="catalytic activity">
    <reaction evidence="6 8">
        <text>2 superoxide + 2 H(+) = H2O2 + O2</text>
        <dbReference type="Rhea" id="RHEA:20696"/>
        <dbReference type="ChEBI" id="CHEBI:15378"/>
        <dbReference type="ChEBI" id="CHEBI:15379"/>
        <dbReference type="ChEBI" id="CHEBI:16240"/>
        <dbReference type="ChEBI" id="CHEBI:18421"/>
        <dbReference type="EC" id="1.15.1.1"/>
    </reaction>
</comment>
<dbReference type="PANTHER" id="PTHR43595">
    <property type="entry name" value="37S RIBOSOMAL PROTEIN S26, MITOCHONDRIAL"/>
    <property type="match status" value="1"/>
</dbReference>
<evidence type="ECO:0000256" key="6">
    <source>
        <dbReference type="ARBA" id="ARBA00049204"/>
    </source>
</evidence>
<evidence type="ECO:0000259" key="10">
    <source>
        <dbReference type="Pfam" id="PF02777"/>
    </source>
</evidence>
<dbReference type="EMBL" id="CP061275">
    <property type="protein sequence ID" value="QNS01913.1"/>
    <property type="molecule type" value="Genomic_DNA"/>
</dbReference>
<dbReference type="InterPro" id="IPR001189">
    <property type="entry name" value="Mn/Fe_SOD"/>
</dbReference>
<accession>A0A7H1AZK8</accession>
<dbReference type="GO" id="GO:0004784">
    <property type="term" value="F:superoxide dismutase activity"/>
    <property type="evidence" value="ECO:0007669"/>
    <property type="project" value="UniProtKB-EC"/>
</dbReference>
<evidence type="ECO:0000259" key="9">
    <source>
        <dbReference type="Pfam" id="PF00081"/>
    </source>
</evidence>
<dbReference type="Gene3D" id="3.55.40.20">
    <property type="entry name" value="Iron/manganese superoxide dismutase, C-terminal domain"/>
    <property type="match status" value="1"/>
</dbReference>
<evidence type="ECO:0000256" key="8">
    <source>
        <dbReference type="RuleBase" id="RU000414"/>
    </source>
</evidence>
<evidence type="ECO:0000256" key="3">
    <source>
        <dbReference type="ARBA" id="ARBA00012682"/>
    </source>
</evidence>
<dbReference type="InterPro" id="IPR036324">
    <property type="entry name" value="Mn/Fe_SOD_N_sf"/>
</dbReference>
<comment type="function">
    <text evidence="8">Destroys radicals which are normally produced within the cells and which are toxic to biological systems.</text>
</comment>
<evidence type="ECO:0000313" key="11">
    <source>
        <dbReference type="EMBL" id="QNS01913.1"/>
    </source>
</evidence>
<evidence type="ECO:0000256" key="7">
    <source>
        <dbReference type="PIRSR" id="PIRSR000349-1"/>
    </source>
</evidence>
<dbReference type="Gene3D" id="1.10.287.990">
    <property type="entry name" value="Fe,Mn superoxide dismutase (SOD) domain"/>
    <property type="match status" value="1"/>
</dbReference>
<dbReference type="InterPro" id="IPR019831">
    <property type="entry name" value="Mn/Fe_SOD_N"/>
</dbReference>
<dbReference type="GO" id="GO:0046872">
    <property type="term" value="F:metal ion binding"/>
    <property type="evidence" value="ECO:0007669"/>
    <property type="project" value="UniProtKB-KW"/>
</dbReference>
<sequence>MSYTLASLPYLYNALEPFFDEKTMMIHHTKHHQNYINNTNSILKNTIFSSLSIDELISIFDEIVLDDKISLRNNAGGHINHTFFWDILKIGTTLTSDLKIELEKQFGTVENFKNQFEEIACSHFGSGWVWLVKKHNMLSIISTPNQDNPLMGGVASDSYGYPIIGLDLWEHAYYLKYQNKRLDYVKAFWNVVNWEKASCRLQSN</sequence>
<evidence type="ECO:0000313" key="12">
    <source>
        <dbReference type="Proteomes" id="UP000516346"/>
    </source>
</evidence>
<dbReference type="InterPro" id="IPR019832">
    <property type="entry name" value="Mn/Fe_SOD_C"/>
</dbReference>
<feature type="domain" description="Manganese/iron superoxide dismutase N-terminal" evidence="9">
    <location>
        <begin position="2"/>
        <end position="88"/>
    </location>
</feature>
<proteinExistence type="inferred from homology"/>
<keyword evidence="5 8" id="KW-0560">Oxidoreductase</keyword>
<comment type="function">
    <text evidence="1">Destroys superoxide anion radicals which are normally produced within the cells and which are toxic to biological systems.</text>
</comment>
<dbReference type="SUPFAM" id="SSF46609">
    <property type="entry name" value="Fe,Mn superoxide dismutase (SOD), N-terminal domain"/>
    <property type="match status" value="1"/>
</dbReference>
<reference evidence="11 12" key="1">
    <citation type="submission" date="2020-09" db="EMBL/GenBank/DDBJ databases">
        <title>Genome sequence of the banana aphid, Pentalonia nigronervosa Coquerel (Hemiptera: Aphididae) and its symbionts.</title>
        <authorList>
            <person name="Mathers T.C."/>
            <person name="Mugford S.T."/>
            <person name="Hogenhout S.A."/>
            <person name="Tripathi L."/>
        </authorList>
    </citation>
    <scope>NUCLEOTIDE SEQUENCE [LARGE SCALE GENOMIC DNA]</scope>
    <source>
        <strain evidence="11">Ba4</strain>
    </source>
</reference>
<feature type="binding site" evidence="7">
    <location>
        <position position="171"/>
    </location>
    <ligand>
        <name>Mn(2+)</name>
        <dbReference type="ChEBI" id="CHEBI:29035"/>
    </ligand>
</feature>
<comment type="similarity">
    <text evidence="2 8">Belongs to the iron/manganese superoxide dismutase family.</text>
</comment>
<dbReference type="PIRSF" id="PIRSF000349">
    <property type="entry name" value="SODismutase"/>
    <property type="match status" value="1"/>
</dbReference>
<dbReference type="Pfam" id="PF00081">
    <property type="entry name" value="Sod_Fe_N"/>
    <property type="match status" value="1"/>
</dbReference>
<feature type="binding site" evidence="7">
    <location>
        <position position="27"/>
    </location>
    <ligand>
        <name>Mn(2+)</name>
        <dbReference type="ChEBI" id="CHEBI:29035"/>
    </ligand>
</feature>
<keyword evidence="4 7" id="KW-0479">Metal-binding</keyword>
<gene>
    <name evidence="11" type="ORF">ICW73_00270</name>
</gene>
<organism evidence="11 12">
    <name type="scientific">Buchnera aphidicola</name>
    <name type="common">Pentalonia nigronervosa</name>
    <dbReference type="NCBI Taxonomy" id="1309793"/>
    <lineage>
        <taxon>Bacteria</taxon>
        <taxon>Pseudomonadati</taxon>
        <taxon>Pseudomonadota</taxon>
        <taxon>Gammaproteobacteria</taxon>
        <taxon>Enterobacterales</taxon>
        <taxon>Erwiniaceae</taxon>
        <taxon>Buchnera</taxon>
    </lineage>
</organism>
<dbReference type="PANTHER" id="PTHR43595:SF2">
    <property type="entry name" value="SMALL RIBOSOMAL SUBUNIT PROTEIN MS42"/>
    <property type="match status" value="1"/>
</dbReference>
<dbReference type="EC" id="1.15.1.1" evidence="3 8"/>
<evidence type="ECO:0000256" key="1">
    <source>
        <dbReference type="ARBA" id="ARBA00002170"/>
    </source>
</evidence>
<dbReference type="GO" id="GO:0005737">
    <property type="term" value="C:cytoplasm"/>
    <property type="evidence" value="ECO:0007669"/>
    <property type="project" value="TreeGrafter"/>
</dbReference>
<name>A0A7H1AZK8_9GAMM</name>
<dbReference type="Pfam" id="PF02777">
    <property type="entry name" value="Sod_Fe_C"/>
    <property type="match status" value="1"/>
</dbReference>
<dbReference type="AlphaFoldDB" id="A0A7H1AZK8"/>
<feature type="binding site" evidence="7">
    <location>
        <position position="81"/>
    </location>
    <ligand>
        <name>Mn(2+)</name>
        <dbReference type="ChEBI" id="CHEBI:29035"/>
    </ligand>
</feature>
<feature type="binding site" evidence="7">
    <location>
        <position position="167"/>
    </location>
    <ligand>
        <name>Mn(2+)</name>
        <dbReference type="ChEBI" id="CHEBI:29035"/>
    </ligand>
</feature>
<dbReference type="Proteomes" id="UP000516346">
    <property type="component" value="Chromosome"/>
</dbReference>
<evidence type="ECO:0000256" key="5">
    <source>
        <dbReference type="ARBA" id="ARBA00023002"/>
    </source>
</evidence>
<dbReference type="PRINTS" id="PR01703">
    <property type="entry name" value="MNSODISMTASE"/>
</dbReference>
<dbReference type="SUPFAM" id="SSF54719">
    <property type="entry name" value="Fe,Mn superoxide dismutase (SOD), C-terminal domain"/>
    <property type="match status" value="1"/>
</dbReference>
<feature type="domain" description="Manganese/iron superoxide dismutase C-terminal" evidence="10">
    <location>
        <begin position="96"/>
        <end position="198"/>
    </location>
</feature>
<dbReference type="InterPro" id="IPR019833">
    <property type="entry name" value="Mn/Fe_SOD_BS"/>
</dbReference>